<dbReference type="PANTHER" id="PTHR16515:SF66">
    <property type="entry name" value="C2H2-TYPE DOMAIN-CONTAINING PROTEIN"/>
    <property type="match status" value="1"/>
</dbReference>
<dbReference type="PROSITE" id="PS50157">
    <property type="entry name" value="ZINC_FINGER_C2H2_2"/>
    <property type="match status" value="2"/>
</dbReference>
<evidence type="ECO:0000256" key="4">
    <source>
        <dbReference type="ARBA" id="ARBA00022771"/>
    </source>
</evidence>
<feature type="region of interest" description="Disordered" evidence="8">
    <location>
        <begin position="311"/>
        <end position="375"/>
    </location>
</feature>
<evidence type="ECO:0000259" key="9">
    <source>
        <dbReference type="PROSITE" id="PS50157"/>
    </source>
</evidence>
<dbReference type="PROSITE" id="PS00028">
    <property type="entry name" value="ZINC_FINGER_C2H2_1"/>
    <property type="match status" value="1"/>
</dbReference>
<feature type="compositionally biased region" description="Low complexity" evidence="8">
    <location>
        <begin position="155"/>
        <end position="175"/>
    </location>
</feature>
<keyword evidence="11" id="KW-1185">Reference proteome</keyword>
<evidence type="ECO:0000256" key="6">
    <source>
        <dbReference type="ARBA" id="ARBA00023242"/>
    </source>
</evidence>
<feature type="domain" description="C2H2-type" evidence="9">
    <location>
        <begin position="404"/>
        <end position="431"/>
    </location>
</feature>
<dbReference type="InterPro" id="IPR050331">
    <property type="entry name" value="Zinc_finger"/>
</dbReference>
<feature type="compositionally biased region" description="Low complexity" evidence="8">
    <location>
        <begin position="108"/>
        <end position="117"/>
    </location>
</feature>
<feature type="region of interest" description="Disordered" evidence="8">
    <location>
        <begin position="1"/>
        <end position="60"/>
    </location>
</feature>
<keyword evidence="4 7" id="KW-0863">Zinc-finger</keyword>
<keyword evidence="2" id="KW-0479">Metal-binding</keyword>
<name>A0A507EC43_9FUNG</name>
<organism evidence="10 11">
    <name type="scientific">Powellomyces hirtus</name>
    <dbReference type="NCBI Taxonomy" id="109895"/>
    <lineage>
        <taxon>Eukaryota</taxon>
        <taxon>Fungi</taxon>
        <taxon>Fungi incertae sedis</taxon>
        <taxon>Chytridiomycota</taxon>
        <taxon>Chytridiomycota incertae sedis</taxon>
        <taxon>Chytridiomycetes</taxon>
        <taxon>Spizellomycetales</taxon>
        <taxon>Powellomycetaceae</taxon>
        <taxon>Powellomyces</taxon>
    </lineage>
</organism>
<keyword evidence="5" id="KW-0862">Zinc</keyword>
<evidence type="ECO:0000256" key="7">
    <source>
        <dbReference type="PROSITE-ProRule" id="PRU00042"/>
    </source>
</evidence>
<evidence type="ECO:0000256" key="3">
    <source>
        <dbReference type="ARBA" id="ARBA00022737"/>
    </source>
</evidence>
<dbReference type="STRING" id="109895.A0A507EC43"/>
<evidence type="ECO:0000256" key="1">
    <source>
        <dbReference type="ARBA" id="ARBA00004123"/>
    </source>
</evidence>
<evidence type="ECO:0000313" key="11">
    <source>
        <dbReference type="Proteomes" id="UP000318582"/>
    </source>
</evidence>
<feature type="compositionally biased region" description="Low complexity" evidence="8">
    <location>
        <begin position="33"/>
        <end position="43"/>
    </location>
</feature>
<dbReference type="AlphaFoldDB" id="A0A507EC43"/>
<gene>
    <name evidence="10" type="ORF">PhCBS80983_g01717</name>
</gene>
<accession>A0A507EC43</accession>
<dbReference type="SUPFAM" id="SSF57667">
    <property type="entry name" value="beta-beta-alpha zinc fingers"/>
    <property type="match status" value="1"/>
</dbReference>
<proteinExistence type="predicted"/>
<dbReference type="Proteomes" id="UP000318582">
    <property type="component" value="Unassembled WGS sequence"/>
</dbReference>
<dbReference type="FunFam" id="3.30.160.60:FF:000072">
    <property type="entry name" value="zinc finger protein 143 isoform X1"/>
    <property type="match status" value="1"/>
</dbReference>
<dbReference type="Pfam" id="PF00096">
    <property type="entry name" value="zf-C2H2"/>
    <property type="match status" value="2"/>
</dbReference>
<protein>
    <recommendedName>
        <fullName evidence="9">C2H2-type domain-containing protein</fullName>
    </recommendedName>
</protein>
<dbReference type="FunFam" id="3.30.160.60:FF:000100">
    <property type="entry name" value="Zinc finger 45-like"/>
    <property type="match status" value="1"/>
</dbReference>
<evidence type="ECO:0000256" key="5">
    <source>
        <dbReference type="ARBA" id="ARBA00022833"/>
    </source>
</evidence>
<feature type="compositionally biased region" description="Low complexity" evidence="8">
    <location>
        <begin position="311"/>
        <end position="335"/>
    </location>
</feature>
<dbReference type="GO" id="GO:0005634">
    <property type="term" value="C:nucleus"/>
    <property type="evidence" value="ECO:0007669"/>
    <property type="project" value="UniProtKB-SubCell"/>
</dbReference>
<feature type="compositionally biased region" description="Low complexity" evidence="8">
    <location>
        <begin position="364"/>
        <end position="375"/>
    </location>
</feature>
<dbReference type="EMBL" id="QEAQ01000014">
    <property type="protein sequence ID" value="TPX60610.1"/>
    <property type="molecule type" value="Genomic_DNA"/>
</dbReference>
<dbReference type="GO" id="GO:0000978">
    <property type="term" value="F:RNA polymerase II cis-regulatory region sequence-specific DNA binding"/>
    <property type="evidence" value="ECO:0007669"/>
    <property type="project" value="UniProtKB-ARBA"/>
</dbReference>
<sequence length="440" mass="47756">MESTSSPSELNANAPTRQEAAAEGTTSRGDSLPAAAPAAGAAGVVRETGNNDKRAAGTPTNTITPFLQALLHPLPVDNAKLLRRKSILEDLQGVVDDSRVVLPPNTPALPQQQQARLPGPPLTEYLLSSPETQGRSLPHLPPLSHYQHHHPNEYPPLSRSPSSRQHSPQSQSASRLKPFGPPPSLHLQQRLHHAPHDSPLPAAYQQRPHPYDGADLRFVPPLNHAGGGRQMQHIPYGWREQLEDIVQRLPSSDVRHLLLMSALTHHDVREAVIMLVAPPPPAQPPTMYSTGILPSVDRSAVDRNAAGSPLLPSLATLSPAAEPPSVSIRPSSVQVQPPPSTQPHHSPHLGQPHPSSSESREHSPSMSSSSSSNRPFRCNRCTAAFNRRHDLSRHVRIHEGIRPYFCPQCGRGFSRQDALARHHANSRGCNAARRDSITDG</sequence>
<feature type="region of interest" description="Disordered" evidence="8">
    <location>
        <begin position="99"/>
        <end position="215"/>
    </location>
</feature>
<dbReference type="GO" id="GO:0008270">
    <property type="term" value="F:zinc ion binding"/>
    <property type="evidence" value="ECO:0007669"/>
    <property type="project" value="UniProtKB-KW"/>
</dbReference>
<dbReference type="GO" id="GO:0000981">
    <property type="term" value="F:DNA-binding transcription factor activity, RNA polymerase II-specific"/>
    <property type="evidence" value="ECO:0007669"/>
    <property type="project" value="UniProtKB-ARBA"/>
</dbReference>
<dbReference type="InterPro" id="IPR036236">
    <property type="entry name" value="Znf_C2H2_sf"/>
</dbReference>
<evidence type="ECO:0000256" key="2">
    <source>
        <dbReference type="ARBA" id="ARBA00022723"/>
    </source>
</evidence>
<keyword evidence="6" id="KW-0539">Nucleus</keyword>
<evidence type="ECO:0000256" key="8">
    <source>
        <dbReference type="SAM" id="MobiDB-lite"/>
    </source>
</evidence>
<comment type="caution">
    <text evidence="10">The sequence shown here is derived from an EMBL/GenBank/DDBJ whole genome shotgun (WGS) entry which is preliminary data.</text>
</comment>
<dbReference type="PANTHER" id="PTHR16515">
    <property type="entry name" value="PR DOMAIN ZINC FINGER PROTEIN"/>
    <property type="match status" value="1"/>
</dbReference>
<keyword evidence="3" id="KW-0677">Repeat</keyword>
<dbReference type="SMART" id="SM00355">
    <property type="entry name" value="ZnF_C2H2"/>
    <property type="match status" value="2"/>
</dbReference>
<feature type="domain" description="C2H2-type" evidence="9">
    <location>
        <begin position="376"/>
        <end position="403"/>
    </location>
</feature>
<comment type="subcellular location">
    <subcellularLocation>
        <location evidence="1">Nucleus</location>
    </subcellularLocation>
</comment>
<dbReference type="Gene3D" id="3.30.160.60">
    <property type="entry name" value="Classic Zinc Finger"/>
    <property type="match status" value="2"/>
</dbReference>
<feature type="compositionally biased region" description="Polar residues" evidence="8">
    <location>
        <begin position="1"/>
        <end position="16"/>
    </location>
</feature>
<dbReference type="InterPro" id="IPR013087">
    <property type="entry name" value="Znf_C2H2_type"/>
</dbReference>
<reference evidence="10 11" key="1">
    <citation type="journal article" date="2019" name="Sci. Rep.">
        <title>Comparative genomics of chytrid fungi reveal insights into the obligate biotrophic and pathogenic lifestyle of Synchytrium endobioticum.</title>
        <authorList>
            <person name="van de Vossenberg B.T.L.H."/>
            <person name="Warris S."/>
            <person name="Nguyen H.D.T."/>
            <person name="van Gent-Pelzer M.P.E."/>
            <person name="Joly D.L."/>
            <person name="van de Geest H.C."/>
            <person name="Bonants P.J.M."/>
            <person name="Smith D.S."/>
            <person name="Levesque C.A."/>
            <person name="van der Lee T.A.J."/>
        </authorList>
    </citation>
    <scope>NUCLEOTIDE SEQUENCE [LARGE SCALE GENOMIC DNA]</scope>
    <source>
        <strain evidence="10 11">CBS 809.83</strain>
    </source>
</reference>
<evidence type="ECO:0000313" key="10">
    <source>
        <dbReference type="EMBL" id="TPX60610.1"/>
    </source>
</evidence>